<dbReference type="EMBL" id="JAIMJC010000005">
    <property type="protein sequence ID" value="KAH0525435.1"/>
    <property type="molecule type" value="Genomic_DNA"/>
</dbReference>
<dbReference type="Pfam" id="PF06766">
    <property type="entry name" value="Hydrophobin_2"/>
    <property type="match status" value="1"/>
</dbReference>
<evidence type="ECO:0008006" key="7">
    <source>
        <dbReference type="Google" id="ProtNLM"/>
    </source>
</evidence>
<dbReference type="SUPFAM" id="SSF101751">
    <property type="entry name" value="Hydrophobin II, HfbII"/>
    <property type="match status" value="1"/>
</dbReference>
<dbReference type="Gene3D" id="3.20.120.10">
    <property type="entry name" value="Hydrophobin"/>
    <property type="match status" value="1"/>
</dbReference>
<feature type="chain" id="PRO_5040430837" description="Hydrophobin" evidence="4">
    <location>
        <begin position="21"/>
        <end position="92"/>
    </location>
</feature>
<evidence type="ECO:0000256" key="2">
    <source>
        <dbReference type="ARBA" id="ARBA00009576"/>
    </source>
</evidence>
<reference evidence="5 6" key="1">
    <citation type="submission" date="2021-08" db="EMBL/GenBank/DDBJ databases">
        <title>The highly contiguous genome resource for Trichoderma semiorbis FJ059, a fungal antagonistic to plant pathogens.</title>
        <authorList>
            <person name="Liu T."/>
        </authorList>
    </citation>
    <scope>NUCLEOTIDE SEQUENCE [LARGE SCALE GENOMIC DNA]</scope>
    <source>
        <strain evidence="5 6">FJ059</strain>
    </source>
</reference>
<organism evidence="5 6">
    <name type="scientific">Trichoderma semiorbis</name>
    <dbReference type="NCBI Taxonomy" id="1491008"/>
    <lineage>
        <taxon>Eukaryota</taxon>
        <taxon>Fungi</taxon>
        <taxon>Dikarya</taxon>
        <taxon>Ascomycota</taxon>
        <taxon>Pezizomycotina</taxon>
        <taxon>Sordariomycetes</taxon>
        <taxon>Hypocreomycetidae</taxon>
        <taxon>Hypocreales</taxon>
        <taxon>Hypocreaceae</taxon>
        <taxon>Trichoderma</taxon>
    </lineage>
</organism>
<dbReference type="Proteomes" id="UP000826573">
    <property type="component" value="Unassembled WGS sequence"/>
</dbReference>
<protein>
    <recommendedName>
        <fullName evidence="7">Hydrophobin</fullName>
    </recommendedName>
</protein>
<keyword evidence="4" id="KW-0732">Signal</keyword>
<dbReference type="AlphaFoldDB" id="A0A9P8HKB7"/>
<sequence length="92" mass="9767">MKMNMKVLILTGILTARAVAYDPCPTENQGVALCCRLVSGEVGVDCGFVVGEIANITLFEEACQEDNAVPRCCQDLVLGFGINCTDPVGLDN</sequence>
<proteinExistence type="inferred from homology"/>
<name>A0A9P8HKB7_9HYPO</name>
<evidence type="ECO:0000256" key="4">
    <source>
        <dbReference type="SAM" id="SignalP"/>
    </source>
</evidence>
<dbReference type="InterPro" id="IPR010636">
    <property type="entry name" value="Class_II_hydrophobin"/>
</dbReference>
<keyword evidence="3" id="KW-1015">Disulfide bond</keyword>
<evidence type="ECO:0000313" key="5">
    <source>
        <dbReference type="EMBL" id="KAH0525435.1"/>
    </source>
</evidence>
<keyword evidence="6" id="KW-1185">Reference proteome</keyword>
<comment type="similarity">
    <text evidence="2">Belongs to the cerato-ulmin hydrophobin family.</text>
</comment>
<evidence type="ECO:0000256" key="1">
    <source>
        <dbReference type="ARBA" id="ARBA00004196"/>
    </source>
</evidence>
<feature type="signal peptide" evidence="4">
    <location>
        <begin position="1"/>
        <end position="20"/>
    </location>
</feature>
<comment type="subcellular location">
    <subcellularLocation>
        <location evidence="1">Cell envelope</location>
    </subcellularLocation>
</comment>
<evidence type="ECO:0000313" key="6">
    <source>
        <dbReference type="Proteomes" id="UP000826573"/>
    </source>
</evidence>
<comment type="caution">
    <text evidence="5">The sequence shown here is derived from an EMBL/GenBank/DDBJ whole genome shotgun (WGS) entry which is preliminary data.</text>
</comment>
<dbReference type="GO" id="GO:0005576">
    <property type="term" value="C:extracellular region"/>
    <property type="evidence" value="ECO:0007669"/>
    <property type="project" value="InterPro"/>
</dbReference>
<gene>
    <name evidence="5" type="ORF">TsFJ059_007802</name>
</gene>
<dbReference type="InterPro" id="IPR036686">
    <property type="entry name" value="Class_II_Hydrophobin_sf"/>
</dbReference>
<evidence type="ECO:0000256" key="3">
    <source>
        <dbReference type="ARBA" id="ARBA00023157"/>
    </source>
</evidence>
<accession>A0A9P8HKB7</accession>